<keyword evidence="3" id="KW-1185">Reference proteome</keyword>
<feature type="transmembrane region" description="Helical" evidence="1">
    <location>
        <begin position="124"/>
        <end position="144"/>
    </location>
</feature>
<comment type="caution">
    <text evidence="2">The sequence shown here is derived from an EMBL/GenBank/DDBJ whole genome shotgun (WGS) entry which is preliminary data.</text>
</comment>
<feature type="transmembrane region" description="Helical" evidence="1">
    <location>
        <begin position="53"/>
        <end position="75"/>
    </location>
</feature>
<name>A0ABV3R3K9_9HYPH</name>
<keyword evidence="1" id="KW-0472">Membrane</keyword>
<evidence type="ECO:0000256" key="1">
    <source>
        <dbReference type="SAM" id="Phobius"/>
    </source>
</evidence>
<dbReference type="Pfam" id="PF13160">
    <property type="entry name" value="DUF3995"/>
    <property type="match status" value="1"/>
</dbReference>
<accession>A0ABV3R3K9</accession>
<keyword evidence="1" id="KW-0812">Transmembrane</keyword>
<protein>
    <submittedName>
        <fullName evidence="2">DUF3995 domain-containing protein</fullName>
    </submittedName>
</protein>
<dbReference type="RefSeq" id="WP_367724514.1">
    <property type="nucleotide sequence ID" value="NZ_JBFOCI010000004.1"/>
</dbReference>
<evidence type="ECO:0000313" key="3">
    <source>
        <dbReference type="Proteomes" id="UP001556196"/>
    </source>
</evidence>
<feature type="transmembrane region" description="Helical" evidence="1">
    <location>
        <begin position="82"/>
        <end position="104"/>
    </location>
</feature>
<evidence type="ECO:0000313" key="2">
    <source>
        <dbReference type="EMBL" id="MEW9807348.1"/>
    </source>
</evidence>
<reference evidence="2 3" key="1">
    <citation type="submission" date="2024-06" db="EMBL/GenBank/DDBJ databases">
        <authorList>
            <person name="Tuo L."/>
        </authorList>
    </citation>
    <scope>NUCLEOTIDE SEQUENCE [LARGE SCALE GENOMIC DNA]</scope>
    <source>
        <strain evidence="2 3">ZMM04-5</strain>
    </source>
</reference>
<keyword evidence="1" id="KW-1133">Transmembrane helix</keyword>
<organism evidence="2 3">
    <name type="scientific">Mesorhizobium marinum</name>
    <dbReference type="NCBI Taxonomy" id="3228790"/>
    <lineage>
        <taxon>Bacteria</taxon>
        <taxon>Pseudomonadati</taxon>
        <taxon>Pseudomonadota</taxon>
        <taxon>Alphaproteobacteria</taxon>
        <taxon>Hyphomicrobiales</taxon>
        <taxon>Phyllobacteriaceae</taxon>
        <taxon>Mesorhizobium</taxon>
    </lineage>
</organism>
<gene>
    <name evidence="2" type="ORF">ABUE31_15245</name>
</gene>
<dbReference type="Proteomes" id="UP001556196">
    <property type="component" value="Unassembled WGS sequence"/>
</dbReference>
<dbReference type="InterPro" id="IPR025058">
    <property type="entry name" value="DUF3995"/>
</dbReference>
<dbReference type="EMBL" id="JBFOCI010000004">
    <property type="protein sequence ID" value="MEW9807348.1"/>
    <property type="molecule type" value="Genomic_DNA"/>
</dbReference>
<proteinExistence type="predicted"/>
<sequence>MTALAVALACVLLVLAGLHAYWGLGGIWPGNDAASCARTVAGFQGVDAMPGPIASFAVAAALCFSATVALVLGGVIASPFPFFVLGPAALFITLVFLGRGVVGFTPAWRRLTPEMPFARLDRFYYSPLCLLIGAAFFTLGIRGFSA</sequence>